<feature type="compositionally biased region" description="Basic and acidic residues" evidence="1">
    <location>
        <begin position="704"/>
        <end position="718"/>
    </location>
</feature>
<feature type="region of interest" description="Disordered" evidence="1">
    <location>
        <begin position="1"/>
        <end position="50"/>
    </location>
</feature>
<accession>A0A7W8VCI3</accession>
<keyword evidence="3" id="KW-1185">Reference proteome</keyword>
<sequence length="729" mass="78456">MAEHAPESEEEAPAPEAEREGSERAEREPTERPDDGAAASGEEPKAANSAADNYGQLVQDAVIYGGMHIHTGAGDGPYTGAEATRLVRAARRLDPRRVEAVRASFVRPEHYPHFEREFRDSRVGVIVGPSGAGRAVTAVYALDRTGLPLREAVPEAGERDLGLGRLPAEPRHAYLLDLTPFGDVTADRSAVREYARRVRAGGGRLIVIAEAWKEDPADAYAHLAVEPASAERVFHGHLRHLIGREEAERWSADPEIRELLGGQTPARAVRMAKQVQRSAFSGASFELQVKEVLEVFRNYAAEVREWFQEHEKAAARAEERRYELRTAGAGGSRPERREELRPSDYQRVLIEAVAVLEGCPSDAVLLQVDELAKAWSVPVQFSSPISGGGLTAMLAEVGSVVDAEDRIRFRRTGFGDVVLDHLWHEYPKARRSLLTWSNRAVREVPARERREVAQRWLRLAERQDDPGPVNGLLVAWGRDRVLRPAAVPVVAQAAVHGRLGPAVRAYLYRLAEGGRGGVATDIAVAQVCGQYGRVEPGSALVRLRLIADRAPDSESTGAAVAAALDSIAEEAAPCTEVLRELAAWTDDAEERGRAGFARGHLSRMLSATGGRGLPLLLVRTAAEPAGIPAEAVGCALAAALGGADPAGAERILAGWDGALGSASRRPEQTALETVLLAAAAANPAANVRIARHLRRLAHGPGGRRAAELAERAAARDSFTRNPETVGGET</sequence>
<dbReference type="EMBL" id="JACHDB010000001">
    <property type="protein sequence ID" value="MBB5431456.1"/>
    <property type="molecule type" value="Genomic_DNA"/>
</dbReference>
<proteinExistence type="predicted"/>
<evidence type="ECO:0000313" key="2">
    <source>
        <dbReference type="EMBL" id="MBB5431456.1"/>
    </source>
</evidence>
<dbReference type="RefSeq" id="WP_184391145.1">
    <property type="nucleotide sequence ID" value="NZ_BAAAJD010000188.1"/>
</dbReference>
<organism evidence="2 3">
    <name type="scientific">Nocardiopsis composta</name>
    <dbReference type="NCBI Taxonomy" id="157465"/>
    <lineage>
        <taxon>Bacteria</taxon>
        <taxon>Bacillati</taxon>
        <taxon>Actinomycetota</taxon>
        <taxon>Actinomycetes</taxon>
        <taxon>Streptosporangiales</taxon>
        <taxon>Nocardiopsidaceae</taxon>
        <taxon>Nocardiopsis</taxon>
    </lineage>
</organism>
<dbReference type="Proteomes" id="UP000572635">
    <property type="component" value="Unassembled WGS sequence"/>
</dbReference>
<evidence type="ECO:0000256" key="1">
    <source>
        <dbReference type="SAM" id="MobiDB-lite"/>
    </source>
</evidence>
<name>A0A7W8VCI3_9ACTN</name>
<feature type="compositionally biased region" description="Basic and acidic residues" evidence="1">
    <location>
        <begin position="16"/>
        <end position="35"/>
    </location>
</feature>
<dbReference type="AlphaFoldDB" id="A0A7W8VCI3"/>
<gene>
    <name evidence="2" type="ORF">HDA36_001540</name>
</gene>
<feature type="region of interest" description="Disordered" evidence="1">
    <location>
        <begin position="700"/>
        <end position="729"/>
    </location>
</feature>
<evidence type="ECO:0000313" key="3">
    <source>
        <dbReference type="Proteomes" id="UP000572635"/>
    </source>
</evidence>
<comment type="caution">
    <text evidence="2">The sequence shown here is derived from an EMBL/GenBank/DDBJ whole genome shotgun (WGS) entry which is preliminary data.</text>
</comment>
<protein>
    <submittedName>
        <fullName evidence="2">Uncharacterized protein</fullName>
    </submittedName>
</protein>
<reference evidence="2 3" key="1">
    <citation type="submission" date="2020-08" db="EMBL/GenBank/DDBJ databases">
        <title>Sequencing the genomes of 1000 actinobacteria strains.</title>
        <authorList>
            <person name="Klenk H.-P."/>
        </authorList>
    </citation>
    <scope>NUCLEOTIDE SEQUENCE [LARGE SCALE GENOMIC DNA]</scope>
    <source>
        <strain evidence="2 3">DSM 44551</strain>
    </source>
</reference>